<accession>A0A481YVR4</accession>
<dbReference type="InterPro" id="IPR013083">
    <property type="entry name" value="Znf_RING/FYVE/PHD"/>
</dbReference>
<dbReference type="SUPFAM" id="SSF57850">
    <property type="entry name" value="RING/U-box"/>
    <property type="match status" value="1"/>
</dbReference>
<dbReference type="PROSITE" id="PS50089">
    <property type="entry name" value="ZF_RING_2"/>
    <property type="match status" value="1"/>
</dbReference>
<dbReference type="EMBL" id="MK500340">
    <property type="protein sequence ID" value="QBK86997.1"/>
    <property type="molecule type" value="Genomic_DNA"/>
</dbReference>
<keyword evidence="1" id="KW-0863">Zinc-finger</keyword>
<evidence type="ECO:0000313" key="3">
    <source>
        <dbReference type="EMBL" id="QBK86997.1"/>
    </source>
</evidence>
<keyword evidence="3" id="KW-0436">Ligase</keyword>
<dbReference type="GO" id="GO:0016874">
    <property type="term" value="F:ligase activity"/>
    <property type="evidence" value="ECO:0007669"/>
    <property type="project" value="UniProtKB-KW"/>
</dbReference>
<feature type="domain" description="RING-type" evidence="2">
    <location>
        <begin position="104"/>
        <end position="142"/>
    </location>
</feature>
<dbReference type="GO" id="GO:0008270">
    <property type="term" value="F:zinc ion binding"/>
    <property type="evidence" value="ECO:0007669"/>
    <property type="project" value="UniProtKB-KW"/>
</dbReference>
<evidence type="ECO:0000256" key="1">
    <source>
        <dbReference type="PROSITE-ProRule" id="PRU00175"/>
    </source>
</evidence>
<dbReference type="CDD" id="cd16448">
    <property type="entry name" value="RING-H2"/>
    <property type="match status" value="1"/>
</dbReference>
<dbReference type="PANTHER" id="PTHR12109:SF3">
    <property type="entry name" value="RING FINGER PROTEIN 141"/>
    <property type="match status" value="1"/>
</dbReference>
<dbReference type="InterPro" id="IPR001841">
    <property type="entry name" value="Znf_RING"/>
</dbReference>
<keyword evidence="1" id="KW-0479">Metal-binding</keyword>
<evidence type="ECO:0000259" key="2">
    <source>
        <dbReference type="PROSITE" id="PS50089"/>
    </source>
</evidence>
<dbReference type="GO" id="GO:0004842">
    <property type="term" value="F:ubiquitin-protein transferase activity"/>
    <property type="evidence" value="ECO:0007669"/>
    <property type="project" value="TreeGrafter"/>
</dbReference>
<proteinExistence type="predicted"/>
<reference evidence="3" key="1">
    <citation type="journal article" date="2019" name="MBio">
        <title>Virus Genomes from Deep Sea Sediments Expand the Ocean Megavirome and Support Independent Origins of Viral Gigantism.</title>
        <authorList>
            <person name="Backstrom D."/>
            <person name="Yutin N."/>
            <person name="Jorgensen S.L."/>
            <person name="Dharamshi J."/>
            <person name="Homa F."/>
            <person name="Zaremba-Niedwiedzka K."/>
            <person name="Spang A."/>
            <person name="Wolf Y.I."/>
            <person name="Koonin E.V."/>
            <person name="Ettema T.J."/>
        </authorList>
    </citation>
    <scope>NUCLEOTIDE SEQUENCE</scope>
</reference>
<dbReference type="GO" id="GO:0051865">
    <property type="term" value="P:protein autoubiquitination"/>
    <property type="evidence" value="ECO:0007669"/>
    <property type="project" value="TreeGrafter"/>
</dbReference>
<dbReference type="SMART" id="SM00184">
    <property type="entry name" value="RING"/>
    <property type="match status" value="1"/>
</dbReference>
<keyword evidence="1" id="KW-0862">Zinc</keyword>
<dbReference type="PANTHER" id="PTHR12109">
    <property type="entry name" value="RING FINGER PROTEIN 141-RELATED"/>
    <property type="match status" value="1"/>
</dbReference>
<protein>
    <submittedName>
        <fullName evidence="3">Putative RING finger E3 ubiquitin ligase</fullName>
    </submittedName>
</protein>
<organism evidence="3">
    <name type="scientific">Marseillevirus LCMAC103</name>
    <dbReference type="NCBI Taxonomy" id="2506604"/>
    <lineage>
        <taxon>Viruses</taxon>
        <taxon>Varidnaviria</taxon>
        <taxon>Bamfordvirae</taxon>
        <taxon>Nucleocytoviricota</taxon>
        <taxon>Megaviricetes</taxon>
        <taxon>Pimascovirales</taxon>
        <taxon>Pimascovirales incertae sedis</taxon>
        <taxon>Marseilleviridae</taxon>
    </lineage>
</organism>
<dbReference type="InterPro" id="IPR047126">
    <property type="entry name" value="RNF141-like"/>
</dbReference>
<dbReference type="Gene3D" id="3.30.40.10">
    <property type="entry name" value="Zinc/RING finger domain, C3HC4 (zinc finger)"/>
    <property type="match status" value="1"/>
</dbReference>
<gene>
    <name evidence="3" type="ORF">LCMAC103_03410</name>
</gene>
<sequence length="332" mass="36071">MGDRDRVEALEAIFLVRNFARRFGEPGAEPFLARLACRVKEHMFPVFETEFALAAGRGEIGGPTSEDREGPSPRRECECGQLALGKLDTCYDHRRSSSGANGKCPICFEAVGEAQVFTLTCAHSFHFACLRQLRNTRCPLCRREIENAPADFLAMLRARQDADAAERDYEEAASFGAGDGSLEGWLALAWPEDVGAGAGGVDVADRAAQMLRPSWFARERSGFVGSSPASTPLPFSPVLPRSLFGQPPWTWNIPSVAQEVGRAVRHAPRHRSPSAFTAAVAPSTASRPYQGLAASPILFHPSTELARALERSVAAARTRSDPIEEIDMEAVD</sequence>
<dbReference type="Pfam" id="PF13639">
    <property type="entry name" value="zf-RING_2"/>
    <property type="match status" value="1"/>
</dbReference>
<name>A0A481YVR4_9VIRU</name>